<dbReference type="GO" id="GO:0005737">
    <property type="term" value="C:cytoplasm"/>
    <property type="evidence" value="ECO:0007669"/>
    <property type="project" value="UniProtKB-SubCell"/>
</dbReference>
<dbReference type="InterPro" id="IPR036291">
    <property type="entry name" value="NAD(P)-bd_dom_sf"/>
</dbReference>
<dbReference type="EMBL" id="GAMC01008203">
    <property type="protein sequence ID" value="JAB98352.1"/>
    <property type="molecule type" value="mRNA"/>
</dbReference>
<dbReference type="AlphaFoldDB" id="W8BHX0"/>
<dbReference type="PANTHER" id="PTHR44085">
    <property type="entry name" value="SEPIAPTERIN REDUCTASE"/>
    <property type="match status" value="1"/>
</dbReference>
<dbReference type="GO" id="GO:0006729">
    <property type="term" value="P:tetrahydrobiopterin biosynthetic process"/>
    <property type="evidence" value="ECO:0007669"/>
    <property type="project" value="TreeGrafter"/>
</dbReference>
<reference evidence="5" key="2">
    <citation type="journal article" date="2014" name="BMC Genomics">
        <title>A genomic perspective to assessing quality of mass-reared SIT flies used in Mediterranean fruit fly (Ceratitis capitata) eradication in California.</title>
        <authorList>
            <person name="Calla B."/>
            <person name="Hall B."/>
            <person name="Hou S."/>
            <person name="Geib S.M."/>
        </authorList>
    </citation>
    <scope>NUCLEOTIDE SEQUENCE</scope>
</reference>
<name>W8BHX0_CERCA</name>
<reference evidence="5" key="1">
    <citation type="submission" date="2013-07" db="EMBL/GenBank/DDBJ databases">
        <authorList>
            <person name="Geib S."/>
        </authorList>
    </citation>
    <scope>NUCLEOTIDE SEQUENCE</scope>
</reference>
<dbReference type="Gene3D" id="3.40.50.720">
    <property type="entry name" value="NAD(P)-binding Rossmann-like Domain"/>
    <property type="match status" value="1"/>
</dbReference>
<evidence type="ECO:0000256" key="2">
    <source>
        <dbReference type="ARBA" id="ARBA00022490"/>
    </source>
</evidence>
<comment type="subcellular location">
    <subcellularLocation>
        <location evidence="1">Cytoplasm</location>
    </subcellularLocation>
</comment>
<evidence type="ECO:0000256" key="4">
    <source>
        <dbReference type="ARBA" id="ARBA00023002"/>
    </source>
</evidence>
<dbReference type="OrthoDB" id="153074at2759"/>
<accession>W8BHX0</accession>
<evidence type="ECO:0000256" key="3">
    <source>
        <dbReference type="ARBA" id="ARBA00022857"/>
    </source>
</evidence>
<keyword evidence="3" id="KW-0521">NADP</keyword>
<sequence>MSSMRQDLAKRTFFVLSGVTNVLGKTLAIEMCRVYSAGSVVLLIDVSEENMQEVKKEIEFLERDINVICWPVKAWQETYGVHFRQLLAAIFEKYSAVKCDFELAFILHNEGNLATDKLMEPETADDWLAFVDEHLNAPVALNQAFLKAPQLSKTTKLVINITSSLMIRPFVYDSMMCSCLSARDMYFRAMANKEHGSGVNVLSYSPGILKTHKPQRDSNQNVIDLLHLDVERRLLGLPRVGLKETSLTLINLLQETSFISGQDVDYYDTFFI</sequence>
<dbReference type="PANTHER" id="PTHR44085:SF2">
    <property type="entry name" value="SEPIAPTERIN REDUCTASE"/>
    <property type="match status" value="1"/>
</dbReference>
<evidence type="ECO:0000256" key="1">
    <source>
        <dbReference type="ARBA" id="ARBA00004496"/>
    </source>
</evidence>
<dbReference type="GO" id="GO:0004757">
    <property type="term" value="F:sepiapterin reductase (NADP+) activity"/>
    <property type="evidence" value="ECO:0007669"/>
    <property type="project" value="TreeGrafter"/>
</dbReference>
<organism evidence="5">
    <name type="scientific">Ceratitis capitata</name>
    <name type="common">Mediterranean fruit fly</name>
    <name type="synonym">Tephritis capitata</name>
    <dbReference type="NCBI Taxonomy" id="7213"/>
    <lineage>
        <taxon>Eukaryota</taxon>
        <taxon>Metazoa</taxon>
        <taxon>Ecdysozoa</taxon>
        <taxon>Arthropoda</taxon>
        <taxon>Hexapoda</taxon>
        <taxon>Insecta</taxon>
        <taxon>Pterygota</taxon>
        <taxon>Neoptera</taxon>
        <taxon>Endopterygota</taxon>
        <taxon>Diptera</taxon>
        <taxon>Brachycera</taxon>
        <taxon>Muscomorpha</taxon>
        <taxon>Tephritoidea</taxon>
        <taxon>Tephritidae</taxon>
        <taxon>Ceratitis</taxon>
        <taxon>Ceratitis</taxon>
    </lineage>
</organism>
<keyword evidence="4" id="KW-0560">Oxidoreductase</keyword>
<dbReference type="InterPro" id="IPR002347">
    <property type="entry name" value="SDR_fam"/>
</dbReference>
<protein>
    <submittedName>
        <fullName evidence="5">Sepiapterin reductase</fullName>
    </submittedName>
</protein>
<dbReference type="SUPFAM" id="SSF51735">
    <property type="entry name" value="NAD(P)-binding Rossmann-fold domains"/>
    <property type="match status" value="1"/>
</dbReference>
<evidence type="ECO:0000313" key="5">
    <source>
        <dbReference type="EMBL" id="JAB98352.1"/>
    </source>
</evidence>
<proteinExistence type="evidence at transcript level"/>
<dbReference type="InterPro" id="IPR051721">
    <property type="entry name" value="Biopterin_syn/organic_redct"/>
</dbReference>
<gene>
    <name evidence="5" type="primary">SPRE</name>
</gene>
<dbReference type="Pfam" id="PF00106">
    <property type="entry name" value="adh_short"/>
    <property type="match status" value="1"/>
</dbReference>
<keyword evidence="2" id="KW-0963">Cytoplasm</keyword>